<dbReference type="InterPro" id="IPR036890">
    <property type="entry name" value="HATPase_C_sf"/>
</dbReference>
<keyword evidence="12" id="KW-0597">Phosphoprotein</keyword>
<feature type="region of interest" description="Disordered" evidence="13">
    <location>
        <begin position="781"/>
        <end position="820"/>
    </location>
</feature>
<feature type="compositionally biased region" description="Basic and acidic residues" evidence="13">
    <location>
        <begin position="844"/>
        <end position="853"/>
    </location>
</feature>
<dbReference type="InterPro" id="IPR001789">
    <property type="entry name" value="Sig_transdc_resp-reg_receiver"/>
</dbReference>
<feature type="domain" description="Response regulatory" evidence="16">
    <location>
        <begin position="642"/>
        <end position="765"/>
    </location>
</feature>
<dbReference type="Pfam" id="PF01627">
    <property type="entry name" value="Hpt"/>
    <property type="match status" value="1"/>
</dbReference>
<dbReference type="InterPro" id="IPR036641">
    <property type="entry name" value="HPT_dom_sf"/>
</dbReference>
<dbReference type="SUPFAM" id="SSF47226">
    <property type="entry name" value="Histidine-containing phosphotransfer domain, HPT domain"/>
    <property type="match status" value="1"/>
</dbReference>
<evidence type="ECO:0000259" key="16">
    <source>
        <dbReference type="PROSITE" id="PS50110"/>
    </source>
</evidence>
<keyword evidence="9" id="KW-0547">Nucleotide-binding</keyword>
<dbReference type="SUPFAM" id="SSF52172">
    <property type="entry name" value="CheY-like"/>
    <property type="match status" value="1"/>
</dbReference>
<evidence type="ECO:0000256" key="13">
    <source>
        <dbReference type="SAM" id="MobiDB-lite"/>
    </source>
</evidence>
<evidence type="ECO:0000256" key="6">
    <source>
        <dbReference type="ARBA" id="ARBA00022679"/>
    </source>
</evidence>
<comment type="catalytic activity">
    <reaction evidence="1">
        <text>ATP + protein L-histidine = ADP + protein N-phospho-L-histidine.</text>
        <dbReference type="EC" id="2.7.13.3"/>
    </reaction>
</comment>
<feature type="transmembrane region" description="Helical" evidence="14">
    <location>
        <begin position="257"/>
        <end position="281"/>
    </location>
</feature>
<dbReference type="InterPro" id="IPR005467">
    <property type="entry name" value="His_kinase_dom"/>
</dbReference>
<feature type="modified residue" description="4-aspartylphosphate" evidence="12">
    <location>
        <position position="693"/>
    </location>
</feature>
<gene>
    <name evidence="17" type="ORF">Ctob_014297</name>
</gene>
<dbReference type="GO" id="GO:0000160">
    <property type="term" value="P:phosphorelay signal transduction system"/>
    <property type="evidence" value="ECO:0007669"/>
    <property type="project" value="InterPro"/>
</dbReference>
<feature type="region of interest" description="Disordered" evidence="13">
    <location>
        <begin position="843"/>
        <end position="889"/>
    </location>
</feature>
<feature type="transmembrane region" description="Helical" evidence="14">
    <location>
        <begin position="36"/>
        <end position="54"/>
    </location>
</feature>
<keyword evidence="8" id="KW-0418">Kinase</keyword>
<feature type="compositionally biased region" description="Low complexity" evidence="13">
    <location>
        <begin position="781"/>
        <end position="817"/>
    </location>
</feature>
<evidence type="ECO:0000256" key="2">
    <source>
        <dbReference type="ARBA" id="ARBA00004429"/>
    </source>
</evidence>
<dbReference type="GO" id="GO:0004673">
    <property type="term" value="F:protein histidine kinase activity"/>
    <property type="evidence" value="ECO:0007669"/>
    <property type="project" value="UniProtKB-EC"/>
</dbReference>
<dbReference type="PROSITE" id="PS50109">
    <property type="entry name" value="HIS_KIN"/>
    <property type="match status" value="1"/>
</dbReference>
<evidence type="ECO:0000256" key="4">
    <source>
        <dbReference type="ARBA" id="ARBA00022475"/>
    </source>
</evidence>
<evidence type="ECO:0000259" key="15">
    <source>
        <dbReference type="PROSITE" id="PS50109"/>
    </source>
</evidence>
<dbReference type="Gene3D" id="1.20.1070.10">
    <property type="entry name" value="Rhodopsin 7-helix transmembrane proteins"/>
    <property type="match status" value="1"/>
</dbReference>
<dbReference type="OrthoDB" id="60033at2759"/>
<dbReference type="Pfam" id="PF02518">
    <property type="entry name" value="HATPase_c"/>
    <property type="match status" value="1"/>
</dbReference>
<keyword evidence="18" id="KW-1185">Reference proteome</keyword>
<accession>A0A0M0JX06</accession>
<dbReference type="PRINTS" id="PR00344">
    <property type="entry name" value="BCTRLSENSOR"/>
</dbReference>
<organism evidence="17 18">
    <name type="scientific">Chrysochromulina tobinii</name>
    <dbReference type="NCBI Taxonomy" id="1460289"/>
    <lineage>
        <taxon>Eukaryota</taxon>
        <taxon>Haptista</taxon>
        <taxon>Haptophyta</taxon>
        <taxon>Prymnesiophyceae</taxon>
        <taxon>Prymnesiales</taxon>
        <taxon>Chrysochromulinaceae</taxon>
        <taxon>Chrysochromulina</taxon>
    </lineage>
</organism>
<keyword evidence="7 14" id="KW-0812">Transmembrane</keyword>
<comment type="caution">
    <text evidence="17">The sequence shown here is derived from an EMBL/GenBank/DDBJ whole genome shotgun (WGS) entry which is preliminary data.</text>
</comment>
<dbReference type="Gene3D" id="1.20.120.160">
    <property type="entry name" value="HPT domain"/>
    <property type="match status" value="1"/>
</dbReference>
<feature type="transmembrane region" description="Helical" evidence="14">
    <location>
        <begin position="112"/>
        <end position="132"/>
    </location>
</feature>
<comment type="subcellular location">
    <subcellularLocation>
        <location evidence="2">Cell inner membrane</location>
        <topology evidence="2">Multi-pass membrane protein</topology>
    </subcellularLocation>
</comment>
<proteinExistence type="predicted"/>
<dbReference type="EMBL" id="JWZX01002143">
    <property type="protein sequence ID" value="KOO30857.1"/>
    <property type="molecule type" value="Genomic_DNA"/>
</dbReference>
<feature type="transmembrane region" description="Helical" evidence="14">
    <location>
        <begin position="81"/>
        <end position="100"/>
    </location>
</feature>
<dbReference type="EC" id="2.7.13.3" evidence="3"/>
<feature type="domain" description="Histidine kinase" evidence="15">
    <location>
        <begin position="341"/>
        <end position="614"/>
    </location>
</feature>
<keyword evidence="5" id="KW-0997">Cell inner membrane</keyword>
<dbReference type="Pfam" id="PF00072">
    <property type="entry name" value="Response_reg"/>
    <property type="match status" value="1"/>
</dbReference>
<evidence type="ECO:0000313" key="18">
    <source>
        <dbReference type="Proteomes" id="UP000037460"/>
    </source>
</evidence>
<dbReference type="GO" id="GO:0005886">
    <property type="term" value="C:plasma membrane"/>
    <property type="evidence" value="ECO:0007669"/>
    <property type="project" value="UniProtKB-SubCell"/>
</dbReference>
<dbReference type="SMART" id="SM00387">
    <property type="entry name" value="HATPase_c"/>
    <property type="match status" value="1"/>
</dbReference>
<dbReference type="InterPro" id="IPR003594">
    <property type="entry name" value="HATPase_dom"/>
</dbReference>
<dbReference type="Proteomes" id="UP000037460">
    <property type="component" value="Unassembled WGS sequence"/>
</dbReference>
<evidence type="ECO:0000256" key="9">
    <source>
        <dbReference type="ARBA" id="ARBA00022840"/>
    </source>
</evidence>
<dbReference type="SUPFAM" id="SSF55874">
    <property type="entry name" value="ATPase domain of HSP90 chaperone/DNA topoisomerase II/histidine kinase"/>
    <property type="match status" value="1"/>
</dbReference>
<dbReference type="Gene3D" id="3.30.565.10">
    <property type="entry name" value="Histidine kinase-like ATPase, C-terminal domain"/>
    <property type="match status" value="1"/>
</dbReference>
<dbReference type="CDD" id="cd17546">
    <property type="entry name" value="REC_hyHK_CKI1_RcsC-like"/>
    <property type="match status" value="1"/>
</dbReference>
<keyword evidence="4" id="KW-1003">Cell membrane</keyword>
<dbReference type="PANTHER" id="PTHR43047">
    <property type="entry name" value="TWO-COMPONENT HISTIDINE PROTEIN KINASE"/>
    <property type="match status" value="1"/>
</dbReference>
<keyword evidence="10 14" id="KW-1133">Transmembrane helix</keyword>
<dbReference type="Gene3D" id="3.40.50.2300">
    <property type="match status" value="1"/>
</dbReference>
<feature type="transmembrane region" description="Helical" evidence="14">
    <location>
        <begin position="6"/>
        <end position="24"/>
    </location>
</feature>
<evidence type="ECO:0000256" key="8">
    <source>
        <dbReference type="ARBA" id="ARBA00022777"/>
    </source>
</evidence>
<evidence type="ECO:0000256" key="5">
    <source>
        <dbReference type="ARBA" id="ARBA00022519"/>
    </source>
</evidence>
<dbReference type="PANTHER" id="PTHR43047:SF64">
    <property type="entry name" value="HISTIDINE KINASE CONTAINING CHEY-HOMOLOGOUS RECEIVER DOMAIN AND PAS DOMAIN-RELATED"/>
    <property type="match status" value="1"/>
</dbReference>
<evidence type="ECO:0000256" key="11">
    <source>
        <dbReference type="ARBA" id="ARBA00023136"/>
    </source>
</evidence>
<evidence type="ECO:0000256" key="7">
    <source>
        <dbReference type="ARBA" id="ARBA00022692"/>
    </source>
</evidence>
<keyword evidence="9" id="KW-0067">ATP-binding</keyword>
<evidence type="ECO:0000256" key="14">
    <source>
        <dbReference type="SAM" id="Phobius"/>
    </source>
</evidence>
<evidence type="ECO:0000256" key="1">
    <source>
        <dbReference type="ARBA" id="ARBA00000085"/>
    </source>
</evidence>
<dbReference type="PROSITE" id="PS50110">
    <property type="entry name" value="RESPONSE_REGULATORY"/>
    <property type="match status" value="1"/>
</dbReference>
<evidence type="ECO:0000256" key="3">
    <source>
        <dbReference type="ARBA" id="ARBA00012438"/>
    </source>
</evidence>
<sequence>MSEMAMGIAAAWVCMIGVSLLSLIRHVHHNKKLQDAITGGPTGPVMLVSSFLVLDQCIKHFETEPECTVHAGDESHGQADLVVIASFCTMFVTAISNLAFENKQRSLNLVYVCVKDIMVIWTYSQMFLGFGAGLPTWRTSYGSFFRPARVNLWMHSSMAQVLCLVSSPSTKEYGIDSALSRVFDVYIMFIFDFLCTAPPPAFLPPTAGLVFSGATLVLSFPFIVRVLMYMHQTLPLFLHIPEQSGATALNRMLMMKILPGLVCGTWCLFPLIWFASAFKWLSPNQEQLLLTWADVIAKASATIVYQHGNMASSNWKERTEQASLLQASHSVVAGFKLFTQCIGHDLRTPMQALIYSNLKARQITQELIADEQAALAASSSKDDERGVAVTPRTTVGVELAQKTRRAERLEVVLHKQEEVGACAELITCIVSNIWDFEKLQGSVSVQAAATAEASVELHINETVGELMQMLRKSSLYKPSVALRTVCDDMIPAKLWGQRSILVRALLNLISNSLKFTDGGHVTVHTCLLSGLSATDVRVRVEVVDTGYGMTKDEIQRARQAYVSGVREGRDNRASGLGLGLPIVISSIESVGGTFQIDSRAGEGTRCSIEMAFTREDPLLEGISQEKEKETREREKPKKSCKTIAIIDDVEMIRLGAADVLENQGHRVLLESDGVRGLEMLKQKADELDLALVDIQMPKMSGDELIVLYRQWELAERPGKRRLRIYACTGNATSTDSAAYMRAGFDGCISKPVYPQTFKALLSSSKLIVQSALVVGCQHSHFSSGSSNYSSSDSTPPSPLPRTSGASSTASPVLSSSPRYWGGGIRNRSTVPLSELRAVSPSTLDEIHGDDRRSASGYGRLASGRMHAATSTTRKFSKEPNSKPVGGMHTLLEDKAGSTSVSTPGSPIVVSSTNETELLRRSILAALPSDLSPEVREKALEHAVALSPHTLAANDMMRTLGYSSSQAEQMLIKFWPYVRQQKDLMISALEADAWAPSRQAADVAQKTVRAIAHSVKGAAAMVKAQRMTEVCMHLQLACEPMVLPSCSAQDRIDAKALSEVWKLEADRLLKLFELKTASVLIQECTTVAT</sequence>
<evidence type="ECO:0000256" key="12">
    <source>
        <dbReference type="PROSITE-ProRule" id="PRU00169"/>
    </source>
</evidence>
<reference evidence="18" key="1">
    <citation type="journal article" date="2015" name="PLoS Genet.">
        <title>Genome Sequence and Transcriptome Analyses of Chrysochromulina tobin: Metabolic Tools for Enhanced Algal Fitness in the Prominent Order Prymnesiales (Haptophyceae).</title>
        <authorList>
            <person name="Hovde B.T."/>
            <person name="Deodato C.R."/>
            <person name="Hunsperger H.M."/>
            <person name="Ryken S.A."/>
            <person name="Yost W."/>
            <person name="Jha R.K."/>
            <person name="Patterson J."/>
            <person name="Monnat R.J. Jr."/>
            <person name="Barlow S.B."/>
            <person name="Starkenburg S.R."/>
            <person name="Cattolico R.A."/>
        </authorList>
    </citation>
    <scope>NUCLEOTIDE SEQUENCE</scope>
    <source>
        <strain evidence="18">CCMP291</strain>
    </source>
</reference>
<dbReference type="SMART" id="SM00448">
    <property type="entry name" value="REC"/>
    <property type="match status" value="1"/>
</dbReference>
<dbReference type="InterPro" id="IPR004358">
    <property type="entry name" value="Sig_transdc_His_kin-like_C"/>
</dbReference>
<protein>
    <recommendedName>
        <fullName evidence="3">histidine kinase</fullName>
        <ecNumber evidence="3">2.7.13.3</ecNumber>
    </recommendedName>
</protein>
<dbReference type="AlphaFoldDB" id="A0A0M0JX06"/>
<dbReference type="InterPro" id="IPR008207">
    <property type="entry name" value="Sig_transdc_His_kin_Hpt_dom"/>
</dbReference>
<name>A0A0M0JX06_9EUKA</name>
<evidence type="ECO:0000313" key="17">
    <source>
        <dbReference type="EMBL" id="KOO30857.1"/>
    </source>
</evidence>
<evidence type="ECO:0000256" key="10">
    <source>
        <dbReference type="ARBA" id="ARBA00022989"/>
    </source>
</evidence>
<feature type="transmembrane region" description="Helical" evidence="14">
    <location>
        <begin position="209"/>
        <end position="228"/>
    </location>
</feature>
<dbReference type="InterPro" id="IPR011006">
    <property type="entry name" value="CheY-like_superfamily"/>
</dbReference>
<keyword evidence="6" id="KW-0808">Transferase</keyword>
<keyword evidence="11 14" id="KW-0472">Membrane</keyword>